<evidence type="ECO:0000256" key="7">
    <source>
        <dbReference type="ARBA" id="ARBA00022741"/>
    </source>
</evidence>
<dbReference type="PROSITE" id="PS50885">
    <property type="entry name" value="HAMP"/>
    <property type="match status" value="1"/>
</dbReference>
<dbReference type="Gene3D" id="1.20.120.960">
    <property type="entry name" value="Histidine kinase NarX, sensor domain"/>
    <property type="match status" value="1"/>
</dbReference>
<keyword evidence="9" id="KW-0067">ATP-binding</keyword>
<dbReference type="CDD" id="cd06225">
    <property type="entry name" value="HAMP"/>
    <property type="match status" value="1"/>
</dbReference>
<dbReference type="SUPFAM" id="SSF158472">
    <property type="entry name" value="HAMP domain-like"/>
    <property type="match status" value="1"/>
</dbReference>
<comment type="subcellular location">
    <subcellularLocation>
        <location evidence="2">Membrane</location>
        <topology evidence="2">Multi-pass membrane protein</topology>
    </subcellularLocation>
</comment>
<dbReference type="Pfam" id="PF00672">
    <property type="entry name" value="HAMP"/>
    <property type="match status" value="1"/>
</dbReference>
<keyword evidence="6 13" id="KW-0812">Transmembrane</keyword>
<evidence type="ECO:0000256" key="13">
    <source>
        <dbReference type="SAM" id="Phobius"/>
    </source>
</evidence>
<evidence type="ECO:0000256" key="3">
    <source>
        <dbReference type="ARBA" id="ARBA00012438"/>
    </source>
</evidence>
<accession>A0A3M5DDH6</accession>
<evidence type="ECO:0000256" key="5">
    <source>
        <dbReference type="ARBA" id="ARBA00022679"/>
    </source>
</evidence>
<gene>
    <name evidence="15" type="ORF">ALP65_04605</name>
</gene>
<name>A0A3M5DDH6_PSEAI</name>
<dbReference type="Pfam" id="PF07730">
    <property type="entry name" value="HisKA_3"/>
    <property type="match status" value="1"/>
</dbReference>
<dbReference type="AlphaFoldDB" id="A0A3M5DDH6"/>
<keyword evidence="12 13" id="KW-0472">Membrane</keyword>
<evidence type="ECO:0000256" key="6">
    <source>
        <dbReference type="ARBA" id="ARBA00022692"/>
    </source>
</evidence>
<dbReference type="InterPro" id="IPR042295">
    <property type="entry name" value="NarX-like_N_sf"/>
</dbReference>
<evidence type="ECO:0000313" key="15">
    <source>
        <dbReference type="EMBL" id="RMS48025.1"/>
    </source>
</evidence>
<keyword evidence="11" id="KW-0902">Two-component regulatory system</keyword>
<evidence type="ECO:0000256" key="4">
    <source>
        <dbReference type="ARBA" id="ARBA00022553"/>
    </source>
</evidence>
<comment type="catalytic activity">
    <reaction evidence="1">
        <text>ATP + protein L-histidine = ADP + protein N-phospho-L-histidine.</text>
        <dbReference type="EC" id="2.7.13.3"/>
    </reaction>
</comment>
<feature type="domain" description="HAMP" evidence="14">
    <location>
        <begin position="192"/>
        <end position="244"/>
    </location>
</feature>
<proteinExistence type="predicted"/>
<dbReference type="GO" id="GO:0016020">
    <property type="term" value="C:membrane"/>
    <property type="evidence" value="ECO:0007669"/>
    <property type="project" value="UniProtKB-SubCell"/>
</dbReference>
<organism evidence="15 16">
    <name type="scientific">Pseudomonas aeruginosa</name>
    <dbReference type="NCBI Taxonomy" id="287"/>
    <lineage>
        <taxon>Bacteria</taxon>
        <taxon>Pseudomonadati</taxon>
        <taxon>Pseudomonadota</taxon>
        <taxon>Gammaproteobacteria</taxon>
        <taxon>Pseudomonadales</taxon>
        <taxon>Pseudomonadaceae</taxon>
        <taxon>Pseudomonas</taxon>
    </lineage>
</organism>
<evidence type="ECO:0000256" key="1">
    <source>
        <dbReference type="ARBA" id="ARBA00000085"/>
    </source>
</evidence>
<dbReference type="PANTHER" id="PTHR24421">
    <property type="entry name" value="NITRATE/NITRITE SENSOR PROTEIN NARX-RELATED"/>
    <property type="match status" value="1"/>
</dbReference>
<evidence type="ECO:0000256" key="2">
    <source>
        <dbReference type="ARBA" id="ARBA00004141"/>
    </source>
</evidence>
<evidence type="ECO:0000256" key="8">
    <source>
        <dbReference type="ARBA" id="ARBA00022777"/>
    </source>
</evidence>
<comment type="caution">
    <text evidence="15">The sequence shown here is derived from an EMBL/GenBank/DDBJ whole genome shotgun (WGS) entry which is preliminary data.</text>
</comment>
<evidence type="ECO:0000313" key="16">
    <source>
        <dbReference type="Proteomes" id="UP000270834"/>
    </source>
</evidence>
<dbReference type="Proteomes" id="UP000270834">
    <property type="component" value="Unassembled WGS sequence"/>
</dbReference>
<dbReference type="EMBL" id="RBSQ01001084">
    <property type="protein sequence ID" value="RMS48025.1"/>
    <property type="molecule type" value="Genomic_DNA"/>
</dbReference>
<keyword evidence="5" id="KW-0808">Transferase</keyword>
<evidence type="ECO:0000256" key="11">
    <source>
        <dbReference type="ARBA" id="ARBA00023012"/>
    </source>
</evidence>
<dbReference type="SMART" id="SM00304">
    <property type="entry name" value="HAMP"/>
    <property type="match status" value="1"/>
</dbReference>
<evidence type="ECO:0000256" key="10">
    <source>
        <dbReference type="ARBA" id="ARBA00022989"/>
    </source>
</evidence>
<dbReference type="GO" id="GO:0005524">
    <property type="term" value="F:ATP binding"/>
    <property type="evidence" value="ECO:0007669"/>
    <property type="project" value="UniProtKB-KW"/>
</dbReference>
<dbReference type="GO" id="GO:0046983">
    <property type="term" value="F:protein dimerization activity"/>
    <property type="evidence" value="ECO:0007669"/>
    <property type="project" value="InterPro"/>
</dbReference>
<dbReference type="InterPro" id="IPR011712">
    <property type="entry name" value="Sig_transdc_His_kin_sub3_dim/P"/>
</dbReference>
<dbReference type="InterPro" id="IPR029095">
    <property type="entry name" value="NarX-like_N"/>
</dbReference>
<reference evidence="15 16" key="1">
    <citation type="submission" date="2018-08" db="EMBL/GenBank/DDBJ databases">
        <title>Recombination of ecologically and evolutionarily significant loci maintains genetic cohesion in the Pseudomonas syringae species complex.</title>
        <authorList>
            <person name="Dillon M."/>
            <person name="Thakur S."/>
            <person name="Almeida R.N.D."/>
            <person name="Weir B.S."/>
            <person name="Guttman D.S."/>
        </authorList>
    </citation>
    <scope>NUCLEOTIDE SEQUENCE [LARGE SCALE GENOMIC DNA]</scope>
    <source>
        <strain evidence="15 16">ICMP 7846</strain>
    </source>
</reference>
<protein>
    <recommendedName>
        <fullName evidence="3">histidine kinase</fullName>
        <ecNumber evidence="3">2.7.13.3</ecNumber>
    </recommendedName>
</protein>
<feature type="non-terminal residue" evidence="15">
    <location>
        <position position="451"/>
    </location>
</feature>
<evidence type="ECO:0000259" key="14">
    <source>
        <dbReference type="PROSITE" id="PS50885"/>
    </source>
</evidence>
<dbReference type="InterPro" id="IPR003660">
    <property type="entry name" value="HAMP_dom"/>
</dbReference>
<keyword evidence="7" id="KW-0547">Nucleotide-binding</keyword>
<keyword evidence="10 13" id="KW-1133">Transmembrane helix</keyword>
<keyword evidence="4" id="KW-0597">Phosphoprotein</keyword>
<dbReference type="EC" id="2.7.13.3" evidence="3"/>
<dbReference type="InterPro" id="IPR050482">
    <property type="entry name" value="Sensor_HK_TwoCompSys"/>
</dbReference>
<evidence type="ECO:0000256" key="12">
    <source>
        <dbReference type="ARBA" id="ARBA00023136"/>
    </source>
</evidence>
<feature type="transmembrane region" description="Helical" evidence="13">
    <location>
        <begin position="31"/>
        <end position="57"/>
    </location>
</feature>
<dbReference type="GO" id="GO:0000155">
    <property type="term" value="F:phosphorelay sensor kinase activity"/>
    <property type="evidence" value="ECO:0007669"/>
    <property type="project" value="InterPro"/>
</dbReference>
<keyword evidence="8" id="KW-0418">Kinase</keyword>
<feature type="transmembrane region" description="Helical" evidence="13">
    <location>
        <begin position="167"/>
        <end position="188"/>
    </location>
</feature>
<sequence>MNKATAPDADQRDRFFGGSDRAGKPILRRSLVVRFGCYLTLLVSLALIGMFSALLFADYTHQDAAVINHAGSLRMLTYRVALEPSLEGRQALLGTLGERLDSGDIRRLLQRQDADDPIRQLHQELREGLARLDPRALPGRAVLDAYVGDIDRFVGILQAKAERRSQLLSTVQGLCLFLSLLVVFVTLYDLSYHVIGPLRELTSTARRLGRGELDARVTYSGEDELAQLGERFNQMAGELKSIYGDLEERVEDKTRALSQSHQRLELLYASARRLGENPYDSRTLQPLLNQLEKVLDAGRVTLCLNKDGVERAYSSLTTTERPADFCLQGDCGSCREQASACDQPSSLAQPLLMQPLSIAGHRFGELFIESRSGRLENWQQQLIETFCDNIARTFALSLQQEQESRLALFAERGTIARELHDSLAQSLSYLKIQVSRLGTLLKREAPAEKIE</sequence>
<dbReference type="Gene3D" id="1.20.5.1930">
    <property type="match status" value="1"/>
</dbReference>
<evidence type="ECO:0000256" key="9">
    <source>
        <dbReference type="ARBA" id="ARBA00022840"/>
    </source>
</evidence>
<dbReference type="Pfam" id="PF13675">
    <property type="entry name" value="PilJ"/>
    <property type="match status" value="1"/>
</dbReference>
<dbReference type="Gene3D" id="6.10.340.10">
    <property type="match status" value="1"/>
</dbReference>
<dbReference type="PANTHER" id="PTHR24421:SF10">
    <property type="entry name" value="NITRATE_NITRITE SENSOR PROTEIN NARQ"/>
    <property type="match status" value="1"/>
</dbReference>